<dbReference type="PANTHER" id="PTHR34818:SF1">
    <property type="entry name" value="PROTEIN BLI-3"/>
    <property type="match status" value="1"/>
</dbReference>
<dbReference type="AlphaFoldDB" id="A0A061SXW9"/>
<dbReference type="STRING" id="83219.PM02_01505"/>
<dbReference type="Proteomes" id="UP000027337">
    <property type="component" value="Unassembled WGS sequence"/>
</dbReference>
<dbReference type="EMBL" id="JEMU01000001">
    <property type="protein sequence ID" value="KAJ04910.1"/>
    <property type="molecule type" value="Genomic_DNA"/>
</dbReference>
<dbReference type="Pfam" id="PF16242">
    <property type="entry name" value="Pyrid_ox_like"/>
    <property type="match status" value="1"/>
</dbReference>
<dbReference type="PANTHER" id="PTHR34818">
    <property type="entry name" value="PROTEIN BLI-3"/>
    <property type="match status" value="1"/>
</dbReference>
<evidence type="ECO:0000313" key="3">
    <source>
        <dbReference type="Proteomes" id="UP000027337"/>
    </source>
</evidence>
<dbReference type="GeneID" id="72438077"/>
<feature type="domain" description="General stress protein FMN-binding split barrel" evidence="1">
    <location>
        <begin position="7"/>
        <end position="149"/>
    </location>
</feature>
<comment type="caution">
    <text evidence="2">The sequence shown here is derived from an EMBL/GenBank/DDBJ whole genome shotgun (WGS) entry which is preliminary data.</text>
</comment>
<evidence type="ECO:0000259" key="1">
    <source>
        <dbReference type="Pfam" id="PF16242"/>
    </source>
</evidence>
<dbReference type="eggNOG" id="COG3871">
    <property type="taxonomic scope" value="Bacteria"/>
</dbReference>
<organism evidence="2 3">
    <name type="scientific">Sulfitobacter mediterraneus</name>
    <dbReference type="NCBI Taxonomy" id="83219"/>
    <lineage>
        <taxon>Bacteria</taxon>
        <taxon>Pseudomonadati</taxon>
        <taxon>Pseudomonadota</taxon>
        <taxon>Alphaproteobacteria</taxon>
        <taxon>Rhodobacterales</taxon>
        <taxon>Roseobacteraceae</taxon>
        <taxon>Sulfitobacter</taxon>
    </lineage>
</organism>
<sequence length="158" mass="17524">MTDSLKKEFWDRLEDTRTGMLAAGSAPAVPMSHFVEDDSTAPVLWFITAKGTALAEAANSGANAQYIVSTKDEHLYARIDGQVQAVHDPAQLDRIWNVMADVWFDGGQHDSDVQLLRMDLKQAEVWLTDGSIKFLFEVAKAHLTDQQPDVGQHGTVHF</sequence>
<dbReference type="InterPro" id="IPR038725">
    <property type="entry name" value="YdaG_split_barrel_FMN-bd"/>
</dbReference>
<gene>
    <name evidence="2" type="ORF">PM02_01505</name>
</gene>
<keyword evidence="3" id="KW-1185">Reference proteome</keyword>
<dbReference type="RefSeq" id="WP_037904500.1">
    <property type="nucleotide sequence ID" value="NZ_CP068998.1"/>
</dbReference>
<dbReference type="SUPFAM" id="SSF50475">
    <property type="entry name" value="FMN-binding split barrel"/>
    <property type="match status" value="1"/>
</dbReference>
<proteinExistence type="predicted"/>
<protein>
    <submittedName>
        <fullName evidence="2">General stress protein</fullName>
    </submittedName>
</protein>
<dbReference type="InterPro" id="IPR012349">
    <property type="entry name" value="Split_barrel_FMN-bd"/>
</dbReference>
<accession>A0A061SXW9</accession>
<reference evidence="2 3" key="1">
    <citation type="journal article" date="2014" name="Genome Announc.">
        <title>Draft Genome Sequences of Two Isolates of the Roseobacter Group, Sulfitobacter sp. Strains 3SOLIMAR09 and 1FIGIMAR09, from Harbors of Mallorca Island (Mediterranean Sea).</title>
        <authorList>
            <person name="Mas-Llado M."/>
            <person name="Pina-Villalonga J.M."/>
            <person name="Brunet-Galmes I."/>
            <person name="Nogales B."/>
            <person name="Bosch R."/>
        </authorList>
    </citation>
    <scope>NUCLEOTIDE SEQUENCE [LARGE SCALE GENOMIC DNA]</scope>
    <source>
        <strain evidence="2 3">1FIGIMAR09</strain>
    </source>
</reference>
<name>A0A061SXW9_9RHOB</name>
<dbReference type="Gene3D" id="2.30.110.10">
    <property type="entry name" value="Electron Transport, Fmn-binding Protein, Chain A"/>
    <property type="match status" value="1"/>
</dbReference>
<evidence type="ECO:0000313" key="2">
    <source>
        <dbReference type="EMBL" id="KAJ04910.1"/>
    </source>
</evidence>
<dbReference type="InterPro" id="IPR052917">
    <property type="entry name" value="Stress-Dev_Protein"/>
</dbReference>